<keyword evidence="3" id="KW-1185">Reference proteome</keyword>
<keyword evidence="1" id="KW-0472">Membrane</keyword>
<name>A0ABZ2YDP1_9BACT</name>
<sequence length="177" mass="19545">MHIRTRSLVFGGILIAISIVLTRFASIRVNFGAVEGIRIGFGTFPIIFAGFCFGPLIGALVGAFSDILGYILSPGGPYMPHFTLSSALYGMIPGFFAMASYLSERSRILGGILVSQLFVGLLLTPFFLTTLFGIPWKFLIIPRLVSTPVQIIAYFYIFQVLRRSSFANELLFRECAR</sequence>
<feature type="transmembrane region" description="Helical" evidence="1">
    <location>
        <begin position="78"/>
        <end position="101"/>
    </location>
</feature>
<feature type="transmembrane region" description="Helical" evidence="1">
    <location>
        <begin position="108"/>
        <end position="134"/>
    </location>
</feature>
<keyword evidence="1" id="KW-1133">Transmembrane helix</keyword>
<dbReference type="InterPro" id="IPR030949">
    <property type="entry name" value="ECF_S_folate_fam"/>
</dbReference>
<keyword evidence="1" id="KW-0812">Transmembrane</keyword>
<dbReference type="Pfam" id="PF07155">
    <property type="entry name" value="ECF-ribofla_trS"/>
    <property type="match status" value="1"/>
</dbReference>
<dbReference type="NCBIfam" id="TIGR04518">
    <property type="entry name" value="ECF_S_folT_fam"/>
    <property type="match status" value="1"/>
</dbReference>
<evidence type="ECO:0000256" key="1">
    <source>
        <dbReference type="SAM" id="Phobius"/>
    </source>
</evidence>
<dbReference type="RefSeq" id="WP_369019267.1">
    <property type="nucleotide sequence ID" value="NZ_CP121689.1"/>
</dbReference>
<dbReference type="InterPro" id="IPR009825">
    <property type="entry name" value="ECF_substrate-spec-like"/>
</dbReference>
<evidence type="ECO:0000313" key="3">
    <source>
        <dbReference type="Proteomes" id="UP001461341"/>
    </source>
</evidence>
<feature type="transmembrane region" description="Helical" evidence="1">
    <location>
        <begin position="6"/>
        <end position="25"/>
    </location>
</feature>
<feature type="transmembrane region" description="Helical" evidence="1">
    <location>
        <begin position="46"/>
        <end position="72"/>
    </location>
</feature>
<organism evidence="2 3">
    <name type="scientific">Thermatribacter velox</name>
    <dbReference type="NCBI Taxonomy" id="3039681"/>
    <lineage>
        <taxon>Bacteria</taxon>
        <taxon>Pseudomonadati</taxon>
        <taxon>Atribacterota</taxon>
        <taxon>Atribacteria</taxon>
        <taxon>Atribacterales</taxon>
        <taxon>Thermatribacteraceae</taxon>
        <taxon>Thermatribacter</taxon>
    </lineage>
</organism>
<reference evidence="2 3" key="1">
    <citation type="submission" date="2023-03" db="EMBL/GenBank/DDBJ databases">
        <title>Novel Species.</title>
        <authorList>
            <person name="Ma S."/>
        </authorList>
    </citation>
    <scope>NUCLEOTIDE SEQUENCE [LARGE SCALE GENOMIC DNA]</scope>
    <source>
        <strain evidence="2 3">B11</strain>
    </source>
</reference>
<dbReference type="Proteomes" id="UP001461341">
    <property type="component" value="Chromosome"/>
</dbReference>
<evidence type="ECO:0000313" key="2">
    <source>
        <dbReference type="EMBL" id="WZL77101.1"/>
    </source>
</evidence>
<dbReference type="EMBL" id="CP121689">
    <property type="protein sequence ID" value="WZL77101.1"/>
    <property type="molecule type" value="Genomic_DNA"/>
</dbReference>
<accession>A0ABZ2YDP1</accession>
<feature type="transmembrane region" description="Helical" evidence="1">
    <location>
        <begin position="140"/>
        <end position="158"/>
    </location>
</feature>
<protein>
    <submittedName>
        <fullName evidence="2">Folate family ECF transporter S component</fullName>
    </submittedName>
</protein>
<dbReference type="Gene3D" id="1.10.1760.20">
    <property type="match status" value="1"/>
</dbReference>
<gene>
    <name evidence="2" type="ORF">QBE54_05140</name>
</gene>
<proteinExistence type="predicted"/>